<keyword evidence="1" id="KW-0547">Nucleotide-binding</keyword>
<dbReference type="InterPro" id="IPR005702">
    <property type="entry name" value="Wzc-like_C"/>
</dbReference>
<dbReference type="STRING" id="694327.DFW101_1585"/>
<sequence>MDFKTSLAILWRWKGLFLAVLFAVLLGALAAVQFVSRQYEVKSVVFVTPSEVISSLIADMGLMNAAGVNLKTDWAPENIVQMAKLAPLVQRAVDLLQMRDADGKAYLPKDLVKYRYGLAVLFPRPYLKVENTDDTQMFELTVYSADPDEAVMFADTMAEMLRVEMINLRLGLFEAAEKQTDERITTQLAQYQAILGEIRDFQLKKHSVKLEKEIEVAITKLDTLMTTRQDTLAAMAGLTAKMATMRKQLRSQTPEAVSGATLKDNAYVNMLRDQLTQLQIKQKGQEATLTANHPDMIALKRQIDDLAKNYAQALRLYGDTSSDLQSLQREYDADRAKLAAVEGDIAEHQASMAKLPQKSADFGLLQLRQTAAGNVLTALLTAKDKLTAAKNVVLSDVRILQHARIDEWSRPERPKKATSLAIAGFVGLCLALFAVYVRELYDDTLRGPGDVAALGLPCLGRIPRLRPGRDRLVPDSPADAGFEAYRSLKNDLAHVLGRPDRLVVVLVSPEPGAGRTVTAANLALAAARDGKKTVAVDADFRNPALAALFDLPDAPGLTSVLYGERGLADVVRVLPGTGLAVVPPGHLPAAPGPLFASDRLAAVMAALRRDFEVVVCDAPALALGDDALALAALADATLVVARTGVTSRPAVERLLARFRLAGARVAGLVRTLA</sequence>
<evidence type="ECO:0000256" key="2">
    <source>
        <dbReference type="ARBA" id="ARBA00022840"/>
    </source>
</evidence>
<name>G7Q6I0_9BACT</name>
<dbReference type="OrthoDB" id="9812433at2"/>
<dbReference type="PANTHER" id="PTHR32309">
    <property type="entry name" value="TYROSINE-PROTEIN KINASE"/>
    <property type="match status" value="1"/>
</dbReference>
<dbReference type="PANTHER" id="PTHR32309:SF31">
    <property type="entry name" value="CAPSULAR EXOPOLYSACCHARIDE FAMILY"/>
    <property type="match status" value="1"/>
</dbReference>
<accession>G7Q6I0</accession>
<dbReference type="RefSeq" id="WP_009180988.1">
    <property type="nucleotide sequence ID" value="NZ_CM001368.1"/>
</dbReference>
<dbReference type="eggNOG" id="COG0489">
    <property type="taxonomic scope" value="Bacteria"/>
</dbReference>
<dbReference type="InterPro" id="IPR027417">
    <property type="entry name" value="P-loop_NTPase"/>
</dbReference>
<keyword evidence="3" id="KW-0175">Coiled coil</keyword>
<dbReference type="eggNOG" id="COG3206">
    <property type="taxonomic scope" value="Bacteria"/>
</dbReference>
<keyword evidence="2" id="KW-0067">ATP-binding</keyword>
<dbReference type="Gene3D" id="3.40.50.300">
    <property type="entry name" value="P-loop containing nucleotide triphosphate hydrolases"/>
    <property type="match status" value="1"/>
</dbReference>
<feature type="coiled-coil region" evidence="3">
    <location>
        <begin position="296"/>
        <end position="344"/>
    </location>
</feature>
<evidence type="ECO:0000313" key="5">
    <source>
        <dbReference type="Proteomes" id="UP000004662"/>
    </source>
</evidence>
<protein>
    <submittedName>
        <fullName evidence="4">Cobyrinic acid ac-diamide synthase</fullName>
    </submittedName>
</protein>
<keyword evidence="5" id="KW-1185">Reference proteome</keyword>
<reference evidence="5" key="1">
    <citation type="journal article" date="2015" name="Genome Announc.">
        <title>High-Quality Draft Genome Sequence of Desulfovibrio carbinoliphilus FW-101-2B, an Organic Acid-Oxidizing Sulfate-Reducing Bacterium Isolated from Uranium(VI)-Contaminated Groundwater.</title>
        <authorList>
            <person name="Ramsay B.D."/>
            <person name="Hwang C."/>
            <person name="Woo H.L."/>
            <person name="Carroll S.L."/>
            <person name="Lucas S."/>
            <person name="Han J."/>
            <person name="Lapidus A.L."/>
            <person name="Cheng J.F."/>
            <person name="Goodwin L.A."/>
            <person name="Pitluck S."/>
            <person name="Peters L."/>
            <person name="Chertkov O."/>
            <person name="Held B."/>
            <person name="Detter J.C."/>
            <person name="Han C.S."/>
            <person name="Tapia R."/>
            <person name="Land M.L."/>
            <person name="Hauser L.J."/>
            <person name="Kyrpides N.C."/>
            <person name="Ivanova N.N."/>
            <person name="Mikhailova N."/>
            <person name="Pagani I."/>
            <person name="Woyke T."/>
            <person name="Arkin A.P."/>
            <person name="Dehal P."/>
            <person name="Chivian D."/>
            <person name="Criddle C.S."/>
            <person name="Wu W."/>
            <person name="Chakraborty R."/>
            <person name="Hazen T.C."/>
            <person name="Fields M.W."/>
        </authorList>
    </citation>
    <scope>NUCLEOTIDE SEQUENCE [LARGE SCALE GENOMIC DNA]</scope>
    <source>
        <strain evidence="5">FW-101-2B</strain>
    </source>
</reference>
<dbReference type="InterPro" id="IPR050445">
    <property type="entry name" value="Bact_polysacc_biosynth/exp"/>
</dbReference>
<dbReference type="Proteomes" id="UP000004662">
    <property type="component" value="Chromosome"/>
</dbReference>
<dbReference type="AlphaFoldDB" id="G7Q6I0"/>
<dbReference type="CDD" id="cd05387">
    <property type="entry name" value="BY-kinase"/>
    <property type="match status" value="1"/>
</dbReference>
<dbReference type="HOGENOM" id="CLU_408109_0_0_7"/>
<organism evidence="4 5">
    <name type="scientific">Solidesulfovibrio carbinoliphilus subsp. oakridgensis</name>
    <dbReference type="NCBI Taxonomy" id="694327"/>
    <lineage>
        <taxon>Bacteria</taxon>
        <taxon>Pseudomonadati</taxon>
        <taxon>Thermodesulfobacteriota</taxon>
        <taxon>Desulfovibrionia</taxon>
        <taxon>Desulfovibrionales</taxon>
        <taxon>Desulfovibrionaceae</taxon>
        <taxon>Solidesulfovibrio</taxon>
    </lineage>
</organism>
<gene>
    <name evidence="4" type="ORF">DFW101_1585</name>
</gene>
<dbReference type="EMBL" id="CM001368">
    <property type="protein sequence ID" value="EHJ47593.1"/>
    <property type="molecule type" value="Genomic_DNA"/>
</dbReference>
<proteinExistence type="predicted"/>
<evidence type="ECO:0000256" key="3">
    <source>
        <dbReference type="SAM" id="Coils"/>
    </source>
</evidence>
<evidence type="ECO:0000256" key="1">
    <source>
        <dbReference type="ARBA" id="ARBA00022741"/>
    </source>
</evidence>
<evidence type="ECO:0000313" key="4">
    <source>
        <dbReference type="EMBL" id="EHJ47593.1"/>
    </source>
</evidence>
<dbReference type="SUPFAM" id="SSF52540">
    <property type="entry name" value="P-loop containing nucleoside triphosphate hydrolases"/>
    <property type="match status" value="1"/>
</dbReference>